<accession>R4Z668</accession>
<dbReference type="EMBL" id="CANL01000046">
    <property type="protein sequence ID" value="CCM65066.1"/>
    <property type="molecule type" value="Genomic_DNA"/>
</dbReference>
<name>R4Z668_9ACTN</name>
<evidence type="ECO:0000313" key="2">
    <source>
        <dbReference type="Proteomes" id="UP000018291"/>
    </source>
</evidence>
<dbReference type="HOGENOM" id="CLU_1955624_0_0_11"/>
<proteinExistence type="predicted"/>
<dbReference type="Proteomes" id="UP000018291">
    <property type="component" value="Unassembled WGS sequence"/>
</dbReference>
<protein>
    <submittedName>
        <fullName evidence="1">Uncharacterized protein</fullName>
    </submittedName>
</protein>
<dbReference type="AlphaFoldDB" id="R4Z668"/>
<sequence>MSIRFFAALQACLLQRGYPEAWGWPGVTRPHRRGRASRLCVNGHEGFPVGGQVVSPWAVGCCPRGRPWGFPKGGRVFPRSFGQGLHPLSVECVFESDRFALGDDDVGVVEEPVNEGAGDRFVHELVEA</sequence>
<keyword evidence="2" id="KW-1185">Reference proteome</keyword>
<organism evidence="1 2">
    <name type="scientific">Candidatus Neomicrothrix parvicella RN1</name>
    <dbReference type="NCBI Taxonomy" id="1229780"/>
    <lineage>
        <taxon>Bacteria</taxon>
        <taxon>Bacillati</taxon>
        <taxon>Actinomycetota</taxon>
        <taxon>Acidimicrobiia</taxon>
        <taxon>Acidimicrobiales</taxon>
        <taxon>Microthrixaceae</taxon>
        <taxon>Candidatus Neomicrothrix</taxon>
    </lineage>
</organism>
<comment type="caution">
    <text evidence="1">The sequence shown here is derived from an EMBL/GenBank/DDBJ whole genome shotgun (WGS) entry which is preliminary data.</text>
</comment>
<gene>
    <name evidence="1" type="ORF">BN381_500024</name>
</gene>
<reference evidence="1 2" key="1">
    <citation type="journal article" date="2013" name="ISME J.">
        <title>Metabolic model for the filamentous 'Candidatus Microthrix parvicella' based on genomic and metagenomic analyses.</title>
        <authorList>
            <person name="Jon McIlroy S."/>
            <person name="Kristiansen R."/>
            <person name="Albertsen M."/>
            <person name="Michael Karst S."/>
            <person name="Rossetti S."/>
            <person name="Lund Nielsen J."/>
            <person name="Tandoi V."/>
            <person name="James Seviour R."/>
            <person name="Nielsen P.H."/>
        </authorList>
    </citation>
    <scope>NUCLEOTIDE SEQUENCE [LARGE SCALE GENOMIC DNA]</scope>
    <source>
        <strain evidence="1 2">RN1</strain>
    </source>
</reference>
<evidence type="ECO:0000313" key="1">
    <source>
        <dbReference type="EMBL" id="CCM65066.1"/>
    </source>
</evidence>